<gene>
    <name evidence="2" type="ORF">L207DRAFT_620294</name>
</gene>
<dbReference type="OrthoDB" id="3553547at2759"/>
<accession>A0A2J6RWQ0</accession>
<evidence type="ECO:0000256" key="1">
    <source>
        <dbReference type="SAM" id="MobiDB-lite"/>
    </source>
</evidence>
<protein>
    <submittedName>
        <fullName evidence="2">Uncharacterized protein</fullName>
    </submittedName>
</protein>
<dbReference type="Proteomes" id="UP000235786">
    <property type="component" value="Unassembled WGS sequence"/>
</dbReference>
<feature type="compositionally biased region" description="Polar residues" evidence="1">
    <location>
        <begin position="1"/>
        <end position="15"/>
    </location>
</feature>
<feature type="region of interest" description="Disordered" evidence="1">
    <location>
        <begin position="1"/>
        <end position="25"/>
    </location>
</feature>
<keyword evidence="3" id="KW-1185">Reference proteome</keyword>
<organism evidence="2 3">
    <name type="scientific">Hyaloscypha variabilis (strain UAMH 11265 / GT02V1 / F)</name>
    <name type="common">Meliniomyces variabilis</name>
    <dbReference type="NCBI Taxonomy" id="1149755"/>
    <lineage>
        <taxon>Eukaryota</taxon>
        <taxon>Fungi</taxon>
        <taxon>Dikarya</taxon>
        <taxon>Ascomycota</taxon>
        <taxon>Pezizomycotina</taxon>
        <taxon>Leotiomycetes</taxon>
        <taxon>Helotiales</taxon>
        <taxon>Hyaloscyphaceae</taxon>
        <taxon>Hyaloscypha</taxon>
        <taxon>Hyaloscypha variabilis</taxon>
    </lineage>
</organism>
<evidence type="ECO:0000313" key="2">
    <source>
        <dbReference type="EMBL" id="PMD42936.1"/>
    </source>
</evidence>
<sequence>MAKFNSRNESGFSQPPRTPAFDPFQPKEAMLLLQGDWDTKWTGEASHREYNLANRPKQHEYQASTGSERSSLDISFYSLSNSGHLPNLSLDAINSNSPSGLPHARKISGKVIESLAGPAARNSQMEVGVTPFKPEKSRISVLNYSTPMERFLVHDESVSGIHDVDTVASREEKRQLRSLRMSSIRLRSQLRIKRIELREKQLAKNAADESFIRYTREKKLTMDNKSSPTEAPDPLNSHYAAMQHARDEYGPLEDDYSRLEDILDQMEFEMAKIEARLYGPESPQEFENANIISPFQEPSDSLLLGSNPLLGLSTDVHEQYQPIHRELLSRLGDLDLARERYENMRQERESLSTEQESRARFGLELHENLKMLLADLPTQEAAVKEEIAEIEVDVERLRAECLDAGIDIDLSDAGSGITADIELDANDAPTTEN</sequence>
<proteinExistence type="predicted"/>
<dbReference type="EMBL" id="KZ613942">
    <property type="protein sequence ID" value="PMD42936.1"/>
    <property type="molecule type" value="Genomic_DNA"/>
</dbReference>
<name>A0A2J6RWQ0_HYAVF</name>
<evidence type="ECO:0000313" key="3">
    <source>
        <dbReference type="Proteomes" id="UP000235786"/>
    </source>
</evidence>
<dbReference type="STRING" id="1149755.A0A2J6RWQ0"/>
<reference evidence="2 3" key="1">
    <citation type="submission" date="2016-04" db="EMBL/GenBank/DDBJ databases">
        <title>A degradative enzymes factory behind the ericoid mycorrhizal symbiosis.</title>
        <authorList>
            <consortium name="DOE Joint Genome Institute"/>
            <person name="Martino E."/>
            <person name="Morin E."/>
            <person name="Grelet G."/>
            <person name="Kuo A."/>
            <person name="Kohler A."/>
            <person name="Daghino S."/>
            <person name="Barry K."/>
            <person name="Choi C."/>
            <person name="Cichocki N."/>
            <person name="Clum A."/>
            <person name="Copeland A."/>
            <person name="Hainaut M."/>
            <person name="Haridas S."/>
            <person name="Labutti K."/>
            <person name="Lindquist E."/>
            <person name="Lipzen A."/>
            <person name="Khouja H.-R."/>
            <person name="Murat C."/>
            <person name="Ohm R."/>
            <person name="Olson A."/>
            <person name="Spatafora J."/>
            <person name="Veneault-Fourrey C."/>
            <person name="Henrissat B."/>
            <person name="Grigoriev I."/>
            <person name="Martin F."/>
            <person name="Perotto S."/>
        </authorList>
    </citation>
    <scope>NUCLEOTIDE SEQUENCE [LARGE SCALE GENOMIC DNA]</scope>
    <source>
        <strain evidence="2 3">F</strain>
    </source>
</reference>
<dbReference type="AlphaFoldDB" id="A0A2J6RWQ0"/>